<dbReference type="CDD" id="cd00093">
    <property type="entry name" value="HTH_XRE"/>
    <property type="match status" value="1"/>
</dbReference>
<dbReference type="PROSITE" id="PS50943">
    <property type="entry name" value="HTH_CROC1"/>
    <property type="match status" value="1"/>
</dbReference>
<dbReference type="InterPro" id="IPR001387">
    <property type="entry name" value="Cro/C1-type_HTH"/>
</dbReference>
<keyword evidence="1" id="KW-0238">DNA-binding</keyword>
<dbReference type="PANTHER" id="PTHR46558">
    <property type="entry name" value="TRACRIPTIONAL REGULATORY PROTEIN-RELATED-RELATED"/>
    <property type="match status" value="1"/>
</dbReference>
<protein>
    <submittedName>
        <fullName evidence="3">Transcriptional regulator</fullName>
    </submittedName>
</protein>
<accession>A0A430B5Q9</accession>
<proteinExistence type="predicted"/>
<comment type="caution">
    <text evidence="3">The sequence shown here is derived from an EMBL/GenBank/DDBJ whole genome shotgun (WGS) entry which is preliminary data.</text>
</comment>
<evidence type="ECO:0000313" key="3">
    <source>
        <dbReference type="EMBL" id="RSU15639.1"/>
    </source>
</evidence>
<gene>
    <name evidence="3" type="ORF">CBF29_00765</name>
</gene>
<evidence type="ECO:0000313" key="4">
    <source>
        <dbReference type="Proteomes" id="UP000287605"/>
    </source>
</evidence>
<dbReference type="Proteomes" id="UP000287605">
    <property type="component" value="Unassembled WGS sequence"/>
</dbReference>
<organism evidence="3 4">
    <name type="scientific">Vagococcus elongatus</name>
    <dbReference type="NCBI Taxonomy" id="180344"/>
    <lineage>
        <taxon>Bacteria</taxon>
        <taxon>Bacillati</taxon>
        <taxon>Bacillota</taxon>
        <taxon>Bacilli</taxon>
        <taxon>Lactobacillales</taxon>
        <taxon>Enterococcaceae</taxon>
        <taxon>Vagococcus</taxon>
    </lineage>
</organism>
<dbReference type="AlphaFoldDB" id="A0A430B5Q9"/>
<keyword evidence="4" id="KW-1185">Reference proteome</keyword>
<dbReference type="RefSeq" id="WP_126806247.1">
    <property type="nucleotide sequence ID" value="NZ_NGKA01000001.1"/>
</dbReference>
<reference evidence="3 4" key="1">
    <citation type="submission" date="2017-05" db="EMBL/GenBank/DDBJ databases">
        <title>Vagococcus spp. assemblies.</title>
        <authorList>
            <person name="Gulvik C.A."/>
        </authorList>
    </citation>
    <scope>NUCLEOTIDE SEQUENCE [LARGE SCALE GENOMIC DNA]</scope>
    <source>
        <strain evidence="3 4">CCUG 51432</strain>
    </source>
</reference>
<dbReference type="Gene3D" id="1.10.260.40">
    <property type="entry name" value="lambda repressor-like DNA-binding domains"/>
    <property type="match status" value="1"/>
</dbReference>
<dbReference type="OrthoDB" id="6386941at2"/>
<dbReference type="EMBL" id="NGKA01000001">
    <property type="protein sequence ID" value="RSU15639.1"/>
    <property type="molecule type" value="Genomic_DNA"/>
</dbReference>
<evidence type="ECO:0000256" key="1">
    <source>
        <dbReference type="ARBA" id="ARBA00023125"/>
    </source>
</evidence>
<evidence type="ECO:0000259" key="2">
    <source>
        <dbReference type="PROSITE" id="PS50943"/>
    </source>
</evidence>
<feature type="domain" description="HTH cro/C1-type" evidence="2">
    <location>
        <begin position="6"/>
        <end position="60"/>
    </location>
</feature>
<name>A0A430B5Q9_9ENTE</name>
<dbReference type="Pfam" id="PF01381">
    <property type="entry name" value="HTH_3"/>
    <property type="match status" value="1"/>
</dbReference>
<dbReference type="InterPro" id="IPR010982">
    <property type="entry name" value="Lambda_DNA-bd_dom_sf"/>
</dbReference>
<dbReference type="SMART" id="SM00530">
    <property type="entry name" value="HTH_XRE"/>
    <property type="match status" value="1"/>
</dbReference>
<sequence>MIKNEVKNYRLKKSFTQQQLADLTNVRRETIVRLEKQLYNPSLELAIRISDTLEQDIKMLFSIDE</sequence>
<dbReference type="GO" id="GO:0003677">
    <property type="term" value="F:DNA binding"/>
    <property type="evidence" value="ECO:0007669"/>
    <property type="project" value="UniProtKB-KW"/>
</dbReference>
<dbReference type="PANTHER" id="PTHR46558:SF4">
    <property type="entry name" value="DNA-BIDING PHAGE PROTEIN"/>
    <property type="match status" value="1"/>
</dbReference>
<dbReference type="SUPFAM" id="SSF47413">
    <property type="entry name" value="lambda repressor-like DNA-binding domains"/>
    <property type="match status" value="1"/>
</dbReference>